<dbReference type="GO" id="GO:0005886">
    <property type="term" value="C:plasma membrane"/>
    <property type="evidence" value="ECO:0007669"/>
    <property type="project" value="UniProtKB-SubCell"/>
</dbReference>
<dbReference type="PANTHER" id="PTHR30619:SF1">
    <property type="entry name" value="RECOMBINATION PROTEIN 2"/>
    <property type="match status" value="1"/>
</dbReference>
<keyword evidence="4 6" id="KW-1133">Transmembrane helix</keyword>
<dbReference type="Pfam" id="PF13567">
    <property type="entry name" value="DUF4131"/>
    <property type="match status" value="1"/>
</dbReference>
<evidence type="ECO:0000313" key="9">
    <source>
        <dbReference type="EMBL" id="CUH83439.1"/>
    </source>
</evidence>
<feature type="domain" description="ComEC/Rec2-related protein" evidence="7">
    <location>
        <begin position="247"/>
        <end position="521"/>
    </location>
</feature>
<dbReference type="InterPro" id="IPR025405">
    <property type="entry name" value="DUF4131"/>
</dbReference>
<reference evidence="9 10" key="1">
    <citation type="submission" date="2015-09" db="EMBL/GenBank/DDBJ databases">
        <authorList>
            <consortium name="Swine Surveillance"/>
        </authorList>
    </citation>
    <scope>NUCLEOTIDE SEQUENCE [LARGE SCALE GENOMIC DNA]</scope>
    <source>
        <strain evidence="9 10">CECT 8383</strain>
    </source>
</reference>
<evidence type="ECO:0000313" key="10">
    <source>
        <dbReference type="Proteomes" id="UP000051681"/>
    </source>
</evidence>
<feature type="transmembrane region" description="Helical" evidence="6">
    <location>
        <begin position="33"/>
        <end position="50"/>
    </location>
</feature>
<proteinExistence type="predicted"/>
<dbReference type="PANTHER" id="PTHR30619">
    <property type="entry name" value="DNA INTERNALIZATION/COMPETENCE PROTEIN COMEC/REC2"/>
    <property type="match status" value="1"/>
</dbReference>
<dbReference type="AlphaFoldDB" id="A0A0P1GN68"/>
<keyword evidence="5 6" id="KW-0472">Membrane</keyword>
<feature type="transmembrane region" description="Helical" evidence="6">
    <location>
        <begin position="375"/>
        <end position="394"/>
    </location>
</feature>
<organism evidence="9 10">
    <name type="scientific">Thalassovita mediterranea</name>
    <dbReference type="NCBI Taxonomy" id="340021"/>
    <lineage>
        <taxon>Bacteria</taxon>
        <taxon>Pseudomonadati</taxon>
        <taxon>Pseudomonadota</taxon>
        <taxon>Alphaproteobacteria</taxon>
        <taxon>Rhodobacterales</taxon>
        <taxon>Roseobacteraceae</taxon>
        <taxon>Thalassovita</taxon>
    </lineage>
</organism>
<feature type="transmembrane region" description="Helical" evidence="6">
    <location>
        <begin position="406"/>
        <end position="427"/>
    </location>
</feature>
<feature type="transmembrane region" description="Helical" evidence="6">
    <location>
        <begin position="502"/>
        <end position="520"/>
    </location>
</feature>
<feature type="domain" description="DUF4131" evidence="8">
    <location>
        <begin position="58"/>
        <end position="209"/>
    </location>
</feature>
<dbReference type="STRING" id="340021.TM5383_00627"/>
<keyword evidence="2" id="KW-1003">Cell membrane</keyword>
<feature type="transmembrane region" description="Helical" evidence="6">
    <location>
        <begin position="83"/>
        <end position="103"/>
    </location>
</feature>
<dbReference type="NCBIfam" id="TIGR00360">
    <property type="entry name" value="ComEC_N-term"/>
    <property type="match status" value="1"/>
</dbReference>
<evidence type="ECO:0000256" key="1">
    <source>
        <dbReference type="ARBA" id="ARBA00004651"/>
    </source>
</evidence>
<dbReference type="Pfam" id="PF03772">
    <property type="entry name" value="Competence"/>
    <property type="match status" value="1"/>
</dbReference>
<evidence type="ECO:0000259" key="8">
    <source>
        <dbReference type="Pfam" id="PF13567"/>
    </source>
</evidence>
<evidence type="ECO:0000256" key="5">
    <source>
        <dbReference type="ARBA" id="ARBA00023136"/>
    </source>
</evidence>
<name>A0A0P1GN68_9RHOB</name>
<feature type="transmembrane region" description="Helical" evidence="6">
    <location>
        <begin position="470"/>
        <end position="490"/>
    </location>
</feature>
<dbReference type="InterPro" id="IPR004477">
    <property type="entry name" value="ComEC_N"/>
</dbReference>
<keyword evidence="3 6" id="KW-0812">Transmembrane</keyword>
<evidence type="ECO:0000256" key="2">
    <source>
        <dbReference type="ARBA" id="ARBA00022475"/>
    </source>
</evidence>
<evidence type="ECO:0000256" key="4">
    <source>
        <dbReference type="ARBA" id="ARBA00022989"/>
    </source>
</evidence>
<dbReference type="EMBL" id="CYSF01000005">
    <property type="protein sequence ID" value="CUH83439.1"/>
    <property type="molecule type" value="Genomic_DNA"/>
</dbReference>
<feature type="transmembrane region" description="Helical" evidence="6">
    <location>
        <begin position="57"/>
        <end position="77"/>
    </location>
</feature>
<feature type="transmembrane region" description="Helical" evidence="6">
    <location>
        <begin position="310"/>
        <end position="331"/>
    </location>
</feature>
<evidence type="ECO:0000256" key="3">
    <source>
        <dbReference type="ARBA" id="ARBA00022692"/>
    </source>
</evidence>
<evidence type="ECO:0000256" key="6">
    <source>
        <dbReference type="SAM" id="Phobius"/>
    </source>
</evidence>
<comment type="subcellular location">
    <subcellularLocation>
        <location evidence="1">Cell membrane</location>
        <topology evidence="1">Multi-pass membrane protein</topology>
    </subcellularLocation>
</comment>
<feature type="transmembrane region" description="Helical" evidence="6">
    <location>
        <begin position="439"/>
        <end position="463"/>
    </location>
</feature>
<dbReference type="OrthoDB" id="9790149at2"/>
<dbReference type="InterPro" id="IPR052159">
    <property type="entry name" value="Competence_DNA_uptake"/>
</dbReference>
<feature type="transmembrane region" description="Helical" evidence="6">
    <location>
        <begin position="352"/>
        <end position="369"/>
    </location>
</feature>
<keyword evidence="10" id="KW-1185">Reference proteome</keyword>
<sequence length="684" mass="72986">MLGGQGLARVLGFFAWVLRRCEASLLAQRGHLFGWVPVCFAVGIGGYFSLRFEPDLTWLAVVAVAVMLVLFLCRIVPLAVAPFFLGAALIGAGVLIASARAHYVAGPVLEGRYYGPIEGRVLALDQSASGAVRITLADVGLAGRFDPAPTRVRVALHSKIAGHDPKIGQRVMLTGHLSPPPRAVEPGGFDFRRHAWFQRLGAIGYTRSPLVLLQPGQGSLVSRLRQILNTRIRAALPGDAGAVAVTLITGDRSSLPDARVEDLRRANLAHLLAISGLHMGLVSGFVFWLIRLLLSCPSWIALRWPIKKLSAGAALLAAAGYLALSGGAIATERAFIMVTMALIAVMLDQRALTLRAVALAALVVLTLRPEALVSPGFQMSFAATTSLVVVFSLLRGAAVMRLPVVGGALPLLLSSTVAGLATAPIAAAHFNMLSQMGLIANLATVPLMGVFVMPAAVLAVILMPFGLEALPLWAMGLGIEWVLAVAQWIANHPQSVRYVMSPPSVVIPLLSFGVLVVFFWRGCGRWLGVAPAAVALVVWMQGVRPDLLIADQGALVGILTDQGRALSAPRGTGFVAEVWLENDGAPRTQADAAALWPEVIVVGDGRLFTAKGKRATRQLTCRAGDWVVSDQWMQRQLPCYQMDRRALATKGSVAIYDIDTQPQIITDRAISGDRLWSNWPITDP</sequence>
<accession>A0A0P1GN68</accession>
<evidence type="ECO:0000259" key="7">
    <source>
        <dbReference type="Pfam" id="PF03772"/>
    </source>
</evidence>
<protein>
    <submittedName>
        <fullName evidence="9">ComEC family competence protein</fullName>
    </submittedName>
</protein>
<feature type="transmembrane region" description="Helical" evidence="6">
    <location>
        <begin position="268"/>
        <end position="290"/>
    </location>
</feature>
<gene>
    <name evidence="9" type="ORF">TM5383_00627</name>
</gene>
<dbReference type="Proteomes" id="UP000051681">
    <property type="component" value="Unassembled WGS sequence"/>
</dbReference>